<dbReference type="PROSITE" id="PS51257">
    <property type="entry name" value="PROKAR_LIPOPROTEIN"/>
    <property type="match status" value="1"/>
</dbReference>
<evidence type="ECO:0000313" key="5">
    <source>
        <dbReference type="Proteomes" id="UP000181981"/>
    </source>
</evidence>
<evidence type="ECO:0000313" key="4">
    <source>
        <dbReference type="Proteomes" id="UP000023772"/>
    </source>
</evidence>
<evidence type="ECO:0000256" key="1">
    <source>
        <dbReference type="SAM" id="SignalP"/>
    </source>
</evidence>
<keyword evidence="1" id="KW-0732">Signal</keyword>
<name>X5E487_9BACT</name>
<evidence type="ECO:0000313" key="3">
    <source>
        <dbReference type="EMBL" id="SEU13189.1"/>
    </source>
</evidence>
<proteinExistence type="predicted"/>
<organism evidence="3 5">
    <name type="scientific">Draconibacterium orientale</name>
    <dbReference type="NCBI Taxonomy" id="1168034"/>
    <lineage>
        <taxon>Bacteria</taxon>
        <taxon>Pseudomonadati</taxon>
        <taxon>Bacteroidota</taxon>
        <taxon>Bacteroidia</taxon>
        <taxon>Marinilabiliales</taxon>
        <taxon>Prolixibacteraceae</taxon>
        <taxon>Draconibacterium</taxon>
    </lineage>
</organism>
<protein>
    <submittedName>
        <fullName evidence="3">Uncharacterized protein</fullName>
    </submittedName>
</protein>
<dbReference type="EMBL" id="FOHT01000052">
    <property type="protein sequence ID" value="SEU13189.1"/>
    <property type="molecule type" value="Genomic_DNA"/>
</dbReference>
<dbReference type="EMBL" id="CP007451">
    <property type="protein sequence ID" value="AHW61421.1"/>
    <property type="molecule type" value="Genomic_DNA"/>
</dbReference>
<dbReference type="KEGG" id="dori:FH5T_00575"/>
<dbReference type="AlphaFoldDB" id="X5E487"/>
<dbReference type="OrthoDB" id="1116194at2"/>
<reference evidence="2 4" key="1">
    <citation type="submission" date="2014-03" db="EMBL/GenBank/DDBJ databases">
        <title>Complete genome sequence of a deeply braunched marine Bacteroidia bacterium Draconibacterium orientale type strain FH5T.</title>
        <authorList>
            <person name="Li X."/>
            <person name="Wang X."/>
            <person name="Xie Z."/>
            <person name="Du Z."/>
            <person name="Chen G."/>
        </authorList>
    </citation>
    <scope>NUCLEOTIDE SEQUENCE [LARGE SCALE GENOMIC DNA]</scope>
    <source>
        <strain evidence="2 4">FH5</strain>
    </source>
</reference>
<gene>
    <name evidence="2" type="ORF">FH5T_00575</name>
    <name evidence="3" type="ORF">SAMN05444285_1525</name>
</gene>
<dbReference type="RefSeq" id="WP_038554249.1">
    <property type="nucleotide sequence ID" value="NZ_FOHT01000052.1"/>
</dbReference>
<reference evidence="3 5" key="2">
    <citation type="submission" date="2016-10" db="EMBL/GenBank/DDBJ databases">
        <authorList>
            <person name="de Groot N.N."/>
        </authorList>
    </citation>
    <scope>NUCLEOTIDE SEQUENCE [LARGE SCALE GENOMIC DNA]</scope>
    <source>
        <strain evidence="3 5">DSM 25947</strain>
    </source>
</reference>
<accession>X5E487</accession>
<dbReference type="STRING" id="1168034.FH5T_00575"/>
<evidence type="ECO:0000313" key="2">
    <source>
        <dbReference type="EMBL" id="AHW61421.1"/>
    </source>
</evidence>
<feature type="signal peptide" evidence="1">
    <location>
        <begin position="1"/>
        <end position="21"/>
    </location>
</feature>
<dbReference type="HOGENOM" id="CLU_887766_0_0_10"/>
<sequence>MKTIWKLLMFLLAANFVLVSCEEDSLDPLTGKYSPPEVYDLTVLGTQDRVKDGPLYTFSVNLTDEGSNTLSMKLFSTEYILPASDFTPSNQAANKTYLLGTEGTTFNGQQITDGTISIAAQDSNYTVSGILYLADETVLKLTGAFTYAYQPDPYTPTFTYTDETASPAMGGAQGATPIEGSTMHKITVFADDVFYAYLELVADANATSLSGTYSVKDGIDAIGQLSNGYYVDLTWYGMEGVMVGGSYYMNGENTMYLREGEGGITILDNGGTLTITGDNLGILNLEALISSGGATWSVLETPGSVNITDATQL</sequence>
<keyword evidence="4" id="KW-1185">Reference proteome</keyword>
<feature type="chain" id="PRO_5010515316" evidence="1">
    <location>
        <begin position="22"/>
        <end position="313"/>
    </location>
</feature>
<dbReference type="Proteomes" id="UP000181981">
    <property type="component" value="Unassembled WGS sequence"/>
</dbReference>
<dbReference type="Proteomes" id="UP000023772">
    <property type="component" value="Chromosome"/>
</dbReference>